<protein>
    <submittedName>
        <fullName evidence="5">2-keto-4-pentenoate hydratase/2-oxohepta-3-ene-1,7-dioic acid hydratase in catechol pathway</fullName>
    </submittedName>
</protein>
<evidence type="ECO:0000256" key="3">
    <source>
        <dbReference type="SAM" id="MobiDB-lite"/>
    </source>
</evidence>
<keyword evidence="2" id="KW-0479">Metal-binding</keyword>
<dbReference type="GO" id="GO:0019752">
    <property type="term" value="P:carboxylic acid metabolic process"/>
    <property type="evidence" value="ECO:0007669"/>
    <property type="project" value="UniProtKB-ARBA"/>
</dbReference>
<feature type="domain" description="Fumarylacetoacetase-like C-terminal" evidence="4">
    <location>
        <begin position="72"/>
        <end position="275"/>
    </location>
</feature>
<dbReference type="InterPro" id="IPR011234">
    <property type="entry name" value="Fumarylacetoacetase-like_C"/>
</dbReference>
<dbReference type="PANTHER" id="PTHR42796">
    <property type="entry name" value="FUMARYLACETOACETATE HYDROLASE DOMAIN-CONTAINING PROTEIN 2A-RELATED"/>
    <property type="match status" value="1"/>
</dbReference>
<proteinExistence type="inferred from homology"/>
<organism evidence="5 6">
    <name type="scientific">Varunaivibrio sulfuroxidans</name>
    <dbReference type="NCBI Taxonomy" id="1773489"/>
    <lineage>
        <taxon>Bacteria</taxon>
        <taxon>Pseudomonadati</taxon>
        <taxon>Pseudomonadota</taxon>
        <taxon>Alphaproteobacteria</taxon>
        <taxon>Rhodospirillales</taxon>
        <taxon>Magnetovibrionaceae</taxon>
        <taxon>Varunaivibrio</taxon>
    </lineage>
</organism>
<comment type="caution">
    <text evidence="5">The sequence shown here is derived from an EMBL/GenBank/DDBJ whole genome shotgun (WGS) entry which is preliminary data.</text>
</comment>
<dbReference type="EMBL" id="SLZW01000005">
    <property type="protein sequence ID" value="TCS62525.1"/>
    <property type="molecule type" value="Genomic_DNA"/>
</dbReference>
<dbReference type="AlphaFoldDB" id="A0A4R3JB07"/>
<dbReference type="RefSeq" id="WP_132938979.1">
    <property type="nucleotide sequence ID" value="NZ_CP119676.1"/>
</dbReference>
<evidence type="ECO:0000256" key="2">
    <source>
        <dbReference type="ARBA" id="ARBA00022723"/>
    </source>
</evidence>
<reference evidence="5 6" key="1">
    <citation type="submission" date="2019-03" db="EMBL/GenBank/DDBJ databases">
        <title>Genomic Encyclopedia of Type Strains, Phase IV (KMG-IV): sequencing the most valuable type-strain genomes for metagenomic binning, comparative biology and taxonomic classification.</title>
        <authorList>
            <person name="Goeker M."/>
        </authorList>
    </citation>
    <scope>NUCLEOTIDE SEQUENCE [LARGE SCALE GENOMIC DNA]</scope>
    <source>
        <strain evidence="5 6">DSM 101688</strain>
    </source>
</reference>
<dbReference type="SUPFAM" id="SSF56529">
    <property type="entry name" value="FAH"/>
    <property type="match status" value="1"/>
</dbReference>
<dbReference type="Pfam" id="PF01557">
    <property type="entry name" value="FAA_hydrolase"/>
    <property type="match status" value="1"/>
</dbReference>
<name>A0A4R3JB07_9PROT</name>
<keyword evidence="6" id="KW-1185">Reference proteome</keyword>
<dbReference type="PANTHER" id="PTHR42796:SF4">
    <property type="entry name" value="FUMARYLACETOACETATE HYDROLASE DOMAIN-CONTAINING PROTEIN 2A"/>
    <property type="match status" value="1"/>
</dbReference>
<dbReference type="InterPro" id="IPR051121">
    <property type="entry name" value="FAH"/>
</dbReference>
<dbReference type="GO" id="GO:0046872">
    <property type="term" value="F:metal ion binding"/>
    <property type="evidence" value="ECO:0007669"/>
    <property type="project" value="UniProtKB-KW"/>
</dbReference>
<dbReference type="OrthoDB" id="9780293at2"/>
<dbReference type="GO" id="GO:0016853">
    <property type="term" value="F:isomerase activity"/>
    <property type="evidence" value="ECO:0007669"/>
    <property type="project" value="UniProtKB-ARBA"/>
</dbReference>
<feature type="region of interest" description="Disordered" evidence="3">
    <location>
        <begin position="1"/>
        <end position="20"/>
    </location>
</feature>
<evidence type="ECO:0000313" key="5">
    <source>
        <dbReference type="EMBL" id="TCS62525.1"/>
    </source>
</evidence>
<sequence length="285" mass="30364">MKLLRHGAPGREKPGLMDPMGNVRDLSDVVEDIDAHALAEGLIERLRDIDVAALPRIDGAPRIGPCIGGVGKIVCVGLNYIDHGAETGMALPREPVLFTKASSAITGPYDPIVIPRGAQKTDWEVELACVIGRTAKSVAAAAALDYVAGYCILNDVSERAFQLEKEGQWVKGKSCDTFAPIGPWLVTPEEVGDPQKLDLWLDVNGERRQTGNTAMMIFPLAHIIHYISRFMTLLPGDVVSTGTPPGVGMGMTPQTFLKAGDVVGLGVEGLGAQRQVCVDEARSSA</sequence>
<dbReference type="Proteomes" id="UP000295304">
    <property type="component" value="Unassembled WGS sequence"/>
</dbReference>
<dbReference type="Gene3D" id="3.90.850.10">
    <property type="entry name" value="Fumarylacetoacetase-like, C-terminal domain"/>
    <property type="match status" value="1"/>
</dbReference>
<evidence type="ECO:0000313" key="6">
    <source>
        <dbReference type="Proteomes" id="UP000295304"/>
    </source>
</evidence>
<gene>
    <name evidence="5" type="ORF">EDD55_10571</name>
</gene>
<dbReference type="FunFam" id="3.90.850.10:FF:000002">
    <property type="entry name" value="2-hydroxyhepta-2,4-diene-1,7-dioate isomerase"/>
    <property type="match status" value="1"/>
</dbReference>
<evidence type="ECO:0000259" key="4">
    <source>
        <dbReference type="Pfam" id="PF01557"/>
    </source>
</evidence>
<comment type="similarity">
    <text evidence="1">Belongs to the FAH family.</text>
</comment>
<accession>A0A4R3JB07</accession>
<evidence type="ECO:0000256" key="1">
    <source>
        <dbReference type="ARBA" id="ARBA00010211"/>
    </source>
</evidence>
<dbReference type="InterPro" id="IPR036663">
    <property type="entry name" value="Fumarylacetoacetase_C_sf"/>
</dbReference>